<sequence>MEPTLKSVILHSSSVIGEYNYDIAPKSTRKEFLNSLIMSLENQRTDINKELTSICNSQNGLKGCESEKDGVAEAEDDDLLSDDEAEPLEKVAKT</sequence>
<accession>A0AA88H5U9</accession>
<dbReference type="EMBL" id="JAVRJZ010000067">
    <property type="protein sequence ID" value="KAK2703894.1"/>
    <property type="molecule type" value="Genomic_DNA"/>
</dbReference>
<evidence type="ECO:0000313" key="3">
    <source>
        <dbReference type="Proteomes" id="UP001187531"/>
    </source>
</evidence>
<comment type="caution">
    <text evidence="2">The sequence shown here is derived from an EMBL/GenBank/DDBJ whole genome shotgun (WGS) entry which is preliminary data.</text>
</comment>
<protein>
    <submittedName>
        <fullName evidence="2">Uncharacterized protein</fullName>
    </submittedName>
</protein>
<name>A0AA88H5U9_ARTSF</name>
<evidence type="ECO:0000313" key="2">
    <source>
        <dbReference type="EMBL" id="KAK2703894.1"/>
    </source>
</evidence>
<proteinExistence type="predicted"/>
<reference evidence="2" key="1">
    <citation type="submission" date="2023-07" db="EMBL/GenBank/DDBJ databases">
        <title>Chromosome-level genome assembly of Artemia franciscana.</title>
        <authorList>
            <person name="Jo E."/>
        </authorList>
    </citation>
    <scope>NUCLEOTIDE SEQUENCE</scope>
    <source>
        <tissue evidence="2">Whole body</tissue>
    </source>
</reference>
<gene>
    <name evidence="2" type="ORF">QYM36_017819</name>
</gene>
<feature type="region of interest" description="Disordered" evidence="1">
    <location>
        <begin position="62"/>
        <end position="94"/>
    </location>
</feature>
<dbReference type="EMBL" id="JAVRJZ010000067">
    <property type="protein sequence ID" value="KAK2703895.1"/>
    <property type="molecule type" value="Genomic_DNA"/>
</dbReference>
<dbReference type="Proteomes" id="UP001187531">
    <property type="component" value="Unassembled WGS sequence"/>
</dbReference>
<organism evidence="2 3">
    <name type="scientific">Artemia franciscana</name>
    <name type="common">Brine shrimp</name>
    <name type="synonym">Artemia sanfranciscana</name>
    <dbReference type="NCBI Taxonomy" id="6661"/>
    <lineage>
        <taxon>Eukaryota</taxon>
        <taxon>Metazoa</taxon>
        <taxon>Ecdysozoa</taxon>
        <taxon>Arthropoda</taxon>
        <taxon>Crustacea</taxon>
        <taxon>Branchiopoda</taxon>
        <taxon>Anostraca</taxon>
        <taxon>Artemiidae</taxon>
        <taxon>Artemia</taxon>
    </lineage>
</organism>
<dbReference type="AlphaFoldDB" id="A0AA88H5U9"/>
<evidence type="ECO:0000256" key="1">
    <source>
        <dbReference type="SAM" id="MobiDB-lite"/>
    </source>
</evidence>
<keyword evidence="3" id="KW-1185">Reference proteome</keyword>
<feature type="compositionally biased region" description="Acidic residues" evidence="1">
    <location>
        <begin position="72"/>
        <end position="86"/>
    </location>
</feature>